<reference evidence="6 7" key="1">
    <citation type="submission" date="2016-03" db="EMBL/GenBank/DDBJ databases">
        <title>Comparative genomics of Pseudogymnoascus destructans, the fungus causing white-nose syndrome of bats.</title>
        <authorList>
            <person name="Palmer J.M."/>
            <person name="Drees K.P."/>
            <person name="Foster J.T."/>
            <person name="Lindner D.L."/>
        </authorList>
    </citation>
    <scope>NUCLEOTIDE SEQUENCE [LARGE SCALE GENOMIC DNA]</scope>
    <source>
        <strain evidence="6 7">UAMH 10579</strain>
    </source>
</reference>
<gene>
    <name evidence="6" type="ORF">VE01_01218</name>
</gene>
<dbReference type="InterPro" id="IPR027417">
    <property type="entry name" value="P-loop_NTPase"/>
</dbReference>
<dbReference type="PRINTS" id="PR01415">
    <property type="entry name" value="ANKYRIN"/>
</dbReference>
<protein>
    <submittedName>
        <fullName evidence="6">Uncharacterized protein</fullName>
    </submittedName>
</protein>
<dbReference type="Pfam" id="PF13637">
    <property type="entry name" value="Ank_4"/>
    <property type="match status" value="3"/>
</dbReference>
<dbReference type="InterPro" id="IPR054471">
    <property type="entry name" value="GPIID_WHD"/>
</dbReference>
<feature type="repeat" description="ANK" evidence="3">
    <location>
        <begin position="1004"/>
        <end position="1036"/>
    </location>
</feature>
<keyword evidence="1" id="KW-0677">Repeat</keyword>
<feature type="repeat" description="ANK" evidence="3">
    <location>
        <begin position="938"/>
        <end position="970"/>
    </location>
</feature>
<keyword evidence="7" id="KW-1185">Reference proteome</keyword>
<organism evidence="6 7">
    <name type="scientific">Pseudogymnoascus verrucosus</name>
    <dbReference type="NCBI Taxonomy" id="342668"/>
    <lineage>
        <taxon>Eukaryota</taxon>
        <taxon>Fungi</taxon>
        <taxon>Dikarya</taxon>
        <taxon>Ascomycota</taxon>
        <taxon>Pezizomycotina</taxon>
        <taxon>Leotiomycetes</taxon>
        <taxon>Thelebolales</taxon>
        <taxon>Thelebolaceae</taxon>
        <taxon>Pseudogymnoascus</taxon>
    </lineage>
</organism>
<feature type="repeat" description="ANK" evidence="3">
    <location>
        <begin position="805"/>
        <end position="827"/>
    </location>
</feature>
<dbReference type="PROSITE" id="PS50297">
    <property type="entry name" value="ANK_REP_REGION"/>
    <property type="match status" value="11"/>
</dbReference>
<evidence type="ECO:0000313" key="6">
    <source>
        <dbReference type="EMBL" id="OBU00794.1"/>
    </source>
</evidence>
<dbReference type="InterPro" id="IPR050776">
    <property type="entry name" value="Ank_Repeat/CDKN_Inhibitor"/>
</dbReference>
<proteinExistence type="predicted"/>
<feature type="repeat" description="ANK" evidence="3">
    <location>
        <begin position="839"/>
        <end position="871"/>
    </location>
</feature>
<sequence>MSIILSNASRLKPELRLAQAVSQFEADLSSEQKVAFRNYRSQWQNSPPGPSDVMRLTAEVDYCASNKSSRGRCFGPRMTNFLQAVQQFAALGDIILGGSQNIIACSVWSLVRMSLLLIANFSSYLEKLSTLLMTAGQSAPRYQMIALLYPQSKNLQSYLPEYFVVVVNLCHRLLKFTQKSALGQFASSLSDLDTKTYQSELGHWANAIKEEMSLLMAKTIEGEAQDNSIFRAFSNKISKSISREQKLKASLRILDSCSTYDYETTWKQTRKIGNTTLFNLIDEYKDWKGQDTSCTLIYTGGLGSGKSVLLANLIDDLHLDSRNKNITVSYFFCRYDILESLKARTVIGSLARQLLRPIADLATVAGFIDRTATFALDFEMMFSLLQRAIAPNSRAYFVLDGLDECDSAEREILVLQLRKLQGIFPLVLCLSVRLDPGNVLKLSLERFIAAQVISIPSDNPDITSFISAELESHIESNRLVIGDPSLILEIRDFLLERSHGMFLWVALQIISLCDMKTDDAIRQALINLPKDLSETFSRILRKSEGSGKAYQRRILELVTIARRPLTAEELRDALSVDPGDPVWNWSRRLNDVNFILTCCGGLLTIDEEERTIRLVHHSVKQFLLSGFEDSANRKITVDSANRAMASIIVTYLNYGVFSTQVSTTVVPQIMTASAPSQIIRSAPDLPSIVKSLTLKLLNSKKKPGFDIGKTLAETTKLFRSQPMDEFPFYSYAKLYWLPHIFFISEKEPIIYDLLRRLCKGNAINMNATDKDDWTPLSLAARDGHEALLKLLLDSGSVDADLKNGVGRTPLSWAAENGQEAVLKLLLDSDIVDTNSKDRVGQTPLSFAAENGHEEIVKLLLDKGAKLEAEDGGERTPLSWAAGNGHIAVVALLLDEGANLESEDSGGYRPLLWAAQNGHIEVVKLLLNKGANLEFESNIGRTPLSWAAENGHEAVVELLLNKDARIESRSDDDRTALSGAARNGHEAVVRLLLDKGAKLESTRNSNLTPLMWASMYGREAVVKLLLNKGAKLESTTDRGRTSLSYAAEDGREAVVRLLLDKGAKLESTDIHGYTPLLWATRTGREAVVKLLLNKDAKLESTTDSGRTSLSFAAEYGNEAVVRLLLDKGAKLESKDIDGHTPLLWATRSGNDAVAKLLSSIT</sequence>
<dbReference type="AlphaFoldDB" id="A0A1B8GY87"/>
<feature type="repeat" description="ANK" evidence="3">
    <location>
        <begin position="905"/>
        <end position="937"/>
    </location>
</feature>
<dbReference type="PANTHER" id="PTHR24201:SF16">
    <property type="entry name" value="ANKYRIN-1-LIKE-RELATED"/>
    <property type="match status" value="1"/>
</dbReference>
<evidence type="ECO:0000259" key="5">
    <source>
        <dbReference type="Pfam" id="PF24883"/>
    </source>
</evidence>
<evidence type="ECO:0000256" key="1">
    <source>
        <dbReference type="ARBA" id="ARBA00022737"/>
    </source>
</evidence>
<dbReference type="Pfam" id="PF12796">
    <property type="entry name" value="Ank_2"/>
    <property type="match status" value="3"/>
</dbReference>
<dbReference type="InterPro" id="IPR036770">
    <property type="entry name" value="Ankyrin_rpt-contain_sf"/>
</dbReference>
<dbReference type="SUPFAM" id="SSF48403">
    <property type="entry name" value="Ankyrin repeat"/>
    <property type="match status" value="1"/>
</dbReference>
<feature type="repeat" description="ANK" evidence="3">
    <location>
        <begin position="1103"/>
        <end position="1135"/>
    </location>
</feature>
<dbReference type="InterPro" id="IPR002110">
    <property type="entry name" value="Ankyrin_rpt"/>
</dbReference>
<reference evidence="7" key="2">
    <citation type="journal article" date="2018" name="Nat. Commun.">
        <title>Extreme sensitivity to ultraviolet light in the fungal pathogen causing white-nose syndrome of bats.</title>
        <authorList>
            <person name="Palmer J.M."/>
            <person name="Drees K.P."/>
            <person name="Foster J.T."/>
            <person name="Lindner D.L."/>
        </authorList>
    </citation>
    <scope>NUCLEOTIDE SEQUENCE [LARGE SCALE GENOMIC DNA]</scope>
    <source>
        <strain evidence="7">UAMH 10579</strain>
    </source>
</reference>
<feature type="domain" description="Nephrocystin 3-like N-terminal" evidence="5">
    <location>
        <begin position="282"/>
        <end position="416"/>
    </location>
</feature>
<evidence type="ECO:0000259" key="4">
    <source>
        <dbReference type="Pfam" id="PF22939"/>
    </source>
</evidence>
<dbReference type="InterPro" id="IPR056884">
    <property type="entry name" value="NPHP3-like_N"/>
</dbReference>
<feature type="repeat" description="ANK" evidence="3">
    <location>
        <begin position="771"/>
        <end position="796"/>
    </location>
</feature>
<dbReference type="SMART" id="SM00248">
    <property type="entry name" value="ANK"/>
    <property type="match status" value="12"/>
</dbReference>
<feature type="domain" description="GPI inositol-deacylase winged helix" evidence="4">
    <location>
        <begin position="546"/>
        <end position="626"/>
    </location>
</feature>
<feature type="repeat" description="ANK" evidence="3">
    <location>
        <begin position="1037"/>
        <end position="1069"/>
    </location>
</feature>
<dbReference type="PROSITE" id="PS50088">
    <property type="entry name" value="ANK_REPEAT"/>
    <property type="match status" value="11"/>
</dbReference>
<dbReference type="GO" id="GO:0005634">
    <property type="term" value="C:nucleus"/>
    <property type="evidence" value="ECO:0007669"/>
    <property type="project" value="TreeGrafter"/>
</dbReference>
<dbReference type="RefSeq" id="XP_018134526.1">
    <property type="nucleotide sequence ID" value="XM_018270743.2"/>
</dbReference>
<dbReference type="Proteomes" id="UP000091956">
    <property type="component" value="Unassembled WGS sequence"/>
</dbReference>
<feature type="repeat" description="ANK" evidence="3">
    <location>
        <begin position="971"/>
        <end position="1003"/>
    </location>
</feature>
<dbReference type="Gene3D" id="3.40.50.300">
    <property type="entry name" value="P-loop containing nucleotide triphosphate hydrolases"/>
    <property type="match status" value="1"/>
</dbReference>
<dbReference type="PANTHER" id="PTHR24201">
    <property type="entry name" value="ANK_REP_REGION DOMAIN-CONTAINING PROTEIN"/>
    <property type="match status" value="1"/>
</dbReference>
<evidence type="ECO:0000256" key="2">
    <source>
        <dbReference type="ARBA" id="ARBA00023043"/>
    </source>
</evidence>
<dbReference type="GeneID" id="28834604"/>
<evidence type="ECO:0000256" key="3">
    <source>
        <dbReference type="PROSITE-ProRule" id="PRU00023"/>
    </source>
</evidence>
<dbReference type="Pfam" id="PF22939">
    <property type="entry name" value="WHD_GPIID"/>
    <property type="match status" value="1"/>
</dbReference>
<keyword evidence="2 3" id="KW-0040">ANK repeat</keyword>
<feature type="repeat" description="ANK" evidence="3">
    <location>
        <begin position="1070"/>
        <end position="1102"/>
    </location>
</feature>
<dbReference type="STRING" id="342668.A0A1B8GY87"/>
<dbReference type="Pfam" id="PF24883">
    <property type="entry name" value="NPHP3_N"/>
    <property type="match status" value="1"/>
</dbReference>
<name>A0A1B8GY87_9PEZI</name>
<feature type="repeat" description="ANK" evidence="3">
    <location>
        <begin position="872"/>
        <end position="904"/>
    </location>
</feature>
<evidence type="ECO:0000313" key="7">
    <source>
        <dbReference type="Proteomes" id="UP000091956"/>
    </source>
</evidence>
<dbReference type="Gene3D" id="1.25.40.20">
    <property type="entry name" value="Ankyrin repeat-containing domain"/>
    <property type="match status" value="2"/>
</dbReference>
<accession>A0A1B8GY87</accession>
<dbReference type="OrthoDB" id="7464126at2759"/>
<dbReference type="EMBL" id="KV460208">
    <property type="protein sequence ID" value="OBU00794.1"/>
    <property type="molecule type" value="Genomic_DNA"/>
</dbReference>